<dbReference type="EMBL" id="AWGJ01000010">
    <property type="protein sequence ID" value="ODN75302.1"/>
    <property type="molecule type" value="Genomic_DNA"/>
</dbReference>
<dbReference type="GeneID" id="30157793"/>
<comment type="caution">
    <text evidence="2">The sequence shown here is derived from an EMBL/GenBank/DDBJ whole genome shotgun (WGS) entry which is preliminary data.</text>
</comment>
<protein>
    <recommendedName>
        <fullName evidence="4">F-box domain-containing protein</fullName>
    </recommendedName>
</protein>
<reference evidence="2 3" key="1">
    <citation type="submission" date="2016-06" db="EMBL/GenBank/DDBJ databases">
        <title>Evolution of pathogenesis and genome organization in the Tremellales.</title>
        <authorList>
            <person name="Cuomo C."/>
            <person name="Litvintseva A."/>
            <person name="Heitman J."/>
            <person name="Chen Y."/>
            <person name="Sun S."/>
            <person name="Springer D."/>
            <person name="Dromer F."/>
            <person name="Young S."/>
            <person name="Zeng Q."/>
            <person name="Chapman S."/>
            <person name="Gujja S."/>
            <person name="Saif S."/>
            <person name="Birren B."/>
        </authorList>
    </citation>
    <scope>NUCLEOTIDE SEQUENCE [LARGE SCALE GENOMIC DNA]</scope>
    <source>
        <strain evidence="2 3">CBS 6039</strain>
    </source>
</reference>
<accession>A0A1E3HG33</accession>
<feature type="compositionally biased region" description="Pro residues" evidence="1">
    <location>
        <begin position="332"/>
        <end position="343"/>
    </location>
</feature>
<proteinExistence type="predicted"/>
<dbReference type="OrthoDB" id="2017782at2759"/>
<dbReference type="Proteomes" id="UP000094065">
    <property type="component" value="Unassembled WGS sequence"/>
</dbReference>
<keyword evidence="3" id="KW-1185">Reference proteome</keyword>
<organism evidence="2 3">
    <name type="scientific">Cryptococcus amylolentus CBS 6039</name>
    <dbReference type="NCBI Taxonomy" id="1295533"/>
    <lineage>
        <taxon>Eukaryota</taxon>
        <taxon>Fungi</taxon>
        <taxon>Dikarya</taxon>
        <taxon>Basidiomycota</taxon>
        <taxon>Agaricomycotina</taxon>
        <taxon>Tremellomycetes</taxon>
        <taxon>Tremellales</taxon>
        <taxon>Cryptococcaceae</taxon>
        <taxon>Cryptococcus</taxon>
    </lineage>
</organism>
<evidence type="ECO:0000313" key="2">
    <source>
        <dbReference type="EMBL" id="ODN75302.1"/>
    </source>
</evidence>
<evidence type="ECO:0008006" key="4">
    <source>
        <dbReference type="Google" id="ProtNLM"/>
    </source>
</evidence>
<evidence type="ECO:0000313" key="3">
    <source>
        <dbReference type="Proteomes" id="UP000094065"/>
    </source>
</evidence>
<dbReference type="AlphaFoldDB" id="A0A1E3HG33"/>
<feature type="region of interest" description="Disordered" evidence="1">
    <location>
        <begin position="463"/>
        <end position="496"/>
    </location>
</feature>
<evidence type="ECO:0000256" key="1">
    <source>
        <dbReference type="SAM" id="MobiDB-lite"/>
    </source>
</evidence>
<sequence length="634" mass="70018">MLTHIPPEILSHIAFHLALASPDTLLATPHVPLLQTCRAVADTLAPSGNYRLYARIYRTCFDTDAAERRMGSGYDAGPAGARFKKLTVDGGKKIQAQGMVAELQKRLGSLARLRRMVQQGDVRDVVDGDLWVLYFMLIENDGKNIDLLFGPTALVDLERFLELYHEQHLLEAAVAPGYPEETVGRSLAMWIIWFVAGSGPSDETEEQKEERQFVLRPYVFAAPRYDAYFAPWTLPSLPISPESAALLSEDVGGSNPYVADLVPRSRLEVIQAYGRDVRICAPHISHAAIARFFYRRLGEEIEESKTNVVVAPFMSLLGEASRTASTSTTPAGPTPAGPTPTGPSPASTAPQTPLLAPFGAPSTRMPLLTSSAAHDAEFYRLSLCYDPTRTPGMPRPAWRGTFEGCWEGTFSFFDFEAFKEMLSGQARALYEGPYGEQAQVWKIKETWVRREGWVRKEAVDKGKAKAKAKAKGEEREVEEPQSPNTAVSGPMLNAGFPSDQVSPTFPSLAPFAAEQVTVQETIQQQLEAMNGYEQVPEHELDEMMGADDGGEEAGLELLLTGVGHSAWGNFILKGRVRAWDGMASLVKEYAPDSRGKWIYRGYVMAGSIFVGRWRDTYTPESYVGYEGTFILNRR</sequence>
<feature type="region of interest" description="Disordered" evidence="1">
    <location>
        <begin position="322"/>
        <end position="355"/>
    </location>
</feature>
<feature type="compositionally biased region" description="Low complexity" evidence="1">
    <location>
        <begin position="344"/>
        <end position="353"/>
    </location>
</feature>
<gene>
    <name evidence="2" type="ORF">L202_06484</name>
</gene>
<name>A0A1E3HG33_9TREE</name>
<dbReference type="RefSeq" id="XP_018990952.1">
    <property type="nucleotide sequence ID" value="XM_019140977.1"/>
</dbReference>